<dbReference type="InterPro" id="IPR018584">
    <property type="entry name" value="GT87"/>
</dbReference>
<dbReference type="Pfam" id="PF09594">
    <property type="entry name" value="GT87"/>
    <property type="match status" value="1"/>
</dbReference>
<keyword evidence="4 8" id="KW-0812">Transmembrane</keyword>
<feature type="transmembrane region" description="Helical" evidence="8">
    <location>
        <begin position="15"/>
        <end position="33"/>
    </location>
</feature>
<feature type="transmembrane region" description="Helical" evidence="8">
    <location>
        <begin position="252"/>
        <end position="270"/>
    </location>
</feature>
<sequence length="388" mass="44463">MLPARYSRVLLNPRFVAVVYTVLIVIVTAQHYLKGTINNYYIFAKPFFNLLEGKDLYLEYPQYYYDTYKYSPTFALFMGVFAVLPDWLGLLGWNLLNGVVLYTAGRRLFPDTNRSMLFLLLVLIDAMTAFHNSQANCLLVGLMLWVYINLENQKTAWAALCLMLALFIKIYGIGIGLLFLFYPTQLVRGVLWSALFGLALAFSPLLVTSWADFLMIYQGWFDIVRASATAVQLSLMGLLDAWFNLNVPKGPVQAAGLLLLLLPLVHWRFWRHPDYRRLYVSAILIFVVVFNQMAESPTFIIPVAGFVLWWMYYRRSTPLALPLFVLVALLTTLSATDLLPSSVRESVFDPYKLKVLPMILAWALIQIQLLFFPQWRERLEGVAGGLME</sequence>
<keyword evidence="10" id="KW-1185">Reference proteome</keyword>
<dbReference type="EMBL" id="CP115396">
    <property type="protein sequence ID" value="WBO84758.1"/>
    <property type="molecule type" value="Genomic_DNA"/>
</dbReference>
<feature type="transmembrane region" description="Helical" evidence="8">
    <location>
        <begin position="117"/>
        <end position="150"/>
    </location>
</feature>
<evidence type="ECO:0000256" key="5">
    <source>
        <dbReference type="ARBA" id="ARBA00022989"/>
    </source>
</evidence>
<comment type="subcellular location">
    <subcellularLocation>
        <location evidence="1">Cell membrane</location>
        <topology evidence="1">Multi-pass membrane protein</topology>
    </subcellularLocation>
</comment>
<keyword evidence="6 8" id="KW-0472">Membrane</keyword>
<feature type="transmembrane region" description="Helical" evidence="8">
    <location>
        <begin position="319"/>
        <end position="335"/>
    </location>
</feature>
<feature type="transmembrane region" description="Helical" evidence="8">
    <location>
        <begin position="282"/>
        <end position="312"/>
    </location>
</feature>
<feature type="transmembrane region" description="Helical" evidence="8">
    <location>
        <begin position="74"/>
        <end position="96"/>
    </location>
</feature>
<name>A0ABY7PQS9_9BACT</name>
<feature type="transmembrane region" description="Helical" evidence="8">
    <location>
        <begin position="156"/>
        <end position="182"/>
    </location>
</feature>
<evidence type="ECO:0000256" key="8">
    <source>
        <dbReference type="SAM" id="Phobius"/>
    </source>
</evidence>
<feature type="transmembrane region" description="Helical" evidence="8">
    <location>
        <begin position="355"/>
        <end position="372"/>
    </location>
</feature>
<evidence type="ECO:0000256" key="3">
    <source>
        <dbReference type="ARBA" id="ARBA00022679"/>
    </source>
</evidence>
<comment type="similarity">
    <text evidence="7">Belongs to the glycosyltransferase 87 family.</text>
</comment>
<evidence type="ECO:0000256" key="1">
    <source>
        <dbReference type="ARBA" id="ARBA00004651"/>
    </source>
</evidence>
<evidence type="ECO:0000256" key="7">
    <source>
        <dbReference type="ARBA" id="ARBA00024033"/>
    </source>
</evidence>
<keyword evidence="3" id="KW-0808">Transferase</keyword>
<evidence type="ECO:0000256" key="2">
    <source>
        <dbReference type="ARBA" id="ARBA00022475"/>
    </source>
</evidence>
<reference evidence="9 10" key="1">
    <citation type="journal article" date="2011" name="Int. J. Syst. Evol. Microbiol.">
        <title>Hymenobacter yonginensis sp. nov., isolated from a mesotrophic artificial lake.</title>
        <authorList>
            <person name="Joung Y."/>
            <person name="Cho S.H."/>
            <person name="Kim H."/>
            <person name="Kim S.B."/>
            <person name="Joh K."/>
        </authorList>
    </citation>
    <scope>NUCLEOTIDE SEQUENCE [LARGE SCALE GENOMIC DNA]</scope>
    <source>
        <strain evidence="9 10">KCTC 22745</strain>
    </source>
</reference>
<proteinExistence type="inferred from homology"/>
<organism evidence="9 10">
    <name type="scientific">Hymenobacter yonginensis</name>
    <dbReference type="NCBI Taxonomy" id="748197"/>
    <lineage>
        <taxon>Bacteria</taxon>
        <taxon>Pseudomonadati</taxon>
        <taxon>Bacteroidota</taxon>
        <taxon>Cytophagia</taxon>
        <taxon>Cytophagales</taxon>
        <taxon>Hymenobacteraceae</taxon>
        <taxon>Hymenobacter</taxon>
    </lineage>
</organism>
<accession>A0ABY7PQS9</accession>
<gene>
    <name evidence="9" type="ORF">O9Z63_00605</name>
</gene>
<dbReference type="RefSeq" id="WP_270127310.1">
    <property type="nucleotide sequence ID" value="NZ_CP115396.1"/>
</dbReference>
<keyword evidence="5 8" id="KW-1133">Transmembrane helix</keyword>
<protein>
    <submittedName>
        <fullName evidence="9">Glycosyltransferase family 87 protein</fullName>
    </submittedName>
</protein>
<evidence type="ECO:0000313" key="9">
    <source>
        <dbReference type="EMBL" id="WBO84758.1"/>
    </source>
</evidence>
<evidence type="ECO:0000313" key="10">
    <source>
        <dbReference type="Proteomes" id="UP001211872"/>
    </source>
</evidence>
<evidence type="ECO:0000256" key="6">
    <source>
        <dbReference type="ARBA" id="ARBA00023136"/>
    </source>
</evidence>
<evidence type="ECO:0000256" key="4">
    <source>
        <dbReference type="ARBA" id="ARBA00022692"/>
    </source>
</evidence>
<feature type="transmembrane region" description="Helical" evidence="8">
    <location>
        <begin position="189"/>
        <end position="211"/>
    </location>
</feature>
<dbReference type="Proteomes" id="UP001211872">
    <property type="component" value="Chromosome"/>
</dbReference>
<keyword evidence="2" id="KW-1003">Cell membrane</keyword>